<dbReference type="InterPro" id="IPR026881">
    <property type="entry name" value="WYL_dom"/>
</dbReference>
<dbReference type="PROSITE" id="PS51000">
    <property type="entry name" value="HTH_DEOR_2"/>
    <property type="match status" value="1"/>
</dbReference>
<dbReference type="PIRSF" id="PIRSF016838">
    <property type="entry name" value="PafC"/>
    <property type="match status" value="1"/>
</dbReference>
<accession>A0A949JXN4</accession>
<dbReference type="InterPro" id="IPR051534">
    <property type="entry name" value="CBASS_pafABC_assoc_protein"/>
</dbReference>
<reference evidence="4" key="1">
    <citation type="submission" date="2021-06" db="EMBL/GenBank/DDBJ databases">
        <title>Description of novel taxa of the family Lachnospiraceae.</title>
        <authorList>
            <person name="Chaplin A.V."/>
            <person name="Sokolova S.R."/>
            <person name="Pikina A.P."/>
            <person name="Korzhanova M."/>
            <person name="Belova V."/>
            <person name="Korostin D."/>
            <person name="Efimov B.A."/>
        </authorList>
    </citation>
    <scope>NUCLEOTIDE SEQUENCE</scope>
    <source>
        <strain evidence="4">ASD5720</strain>
    </source>
</reference>
<keyword evidence="5" id="KW-1185">Reference proteome</keyword>
<feature type="domain" description="HTH deoR-type" evidence="3">
    <location>
        <begin position="2"/>
        <end position="57"/>
    </location>
</feature>
<dbReference type="GO" id="GO:0003700">
    <property type="term" value="F:DNA-binding transcription factor activity"/>
    <property type="evidence" value="ECO:0007669"/>
    <property type="project" value="InterPro"/>
</dbReference>
<dbReference type="PANTHER" id="PTHR34580">
    <property type="match status" value="1"/>
</dbReference>
<evidence type="ECO:0000256" key="2">
    <source>
        <dbReference type="ARBA" id="ARBA00023163"/>
    </source>
</evidence>
<dbReference type="SUPFAM" id="SSF46785">
    <property type="entry name" value="Winged helix' DNA-binding domain"/>
    <property type="match status" value="1"/>
</dbReference>
<dbReference type="Pfam" id="PF25583">
    <property type="entry name" value="WCX"/>
    <property type="match status" value="1"/>
</dbReference>
<dbReference type="AlphaFoldDB" id="A0A949JXN4"/>
<dbReference type="InterPro" id="IPR057727">
    <property type="entry name" value="WCX_dom"/>
</dbReference>
<keyword evidence="2" id="KW-0804">Transcription</keyword>
<dbReference type="Pfam" id="PF08279">
    <property type="entry name" value="HTH_11"/>
    <property type="match status" value="1"/>
</dbReference>
<dbReference type="InterPro" id="IPR013196">
    <property type="entry name" value="HTH_11"/>
</dbReference>
<evidence type="ECO:0000313" key="5">
    <source>
        <dbReference type="Proteomes" id="UP000712157"/>
    </source>
</evidence>
<dbReference type="Gene3D" id="1.10.10.10">
    <property type="entry name" value="Winged helix-like DNA-binding domain superfamily/Winged helix DNA-binding domain"/>
    <property type="match status" value="1"/>
</dbReference>
<dbReference type="InterPro" id="IPR001034">
    <property type="entry name" value="DeoR_HTH"/>
</dbReference>
<proteinExistence type="predicted"/>
<dbReference type="RefSeq" id="WP_238720998.1">
    <property type="nucleotide sequence ID" value="NZ_JAHQCW010000006.1"/>
</dbReference>
<dbReference type="Proteomes" id="UP000712157">
    <property type="component" value="Unassembled WGS sequence"/>
</dbReference>
<name>A0A949JXN4_9FIRM</name>
<dbReference type="InterPro" id="IPR036388">
    <property type="entry name" value="WH-like_DNA-bd_sf"/>
</dbReference>
<dbReference type="Pfam" id="PF13280">
    <property type="entry name" value="WYL"/>
    <property type="match status" value="1"/>
</dbReference>
<sequence length="302" mass="35456">MQISRLFEMVYLLLERKNMTASELAQRFEVSTRTIYRDVDTLAQAGIPIYTSKGKNGGIRLMEDFVLNKSVLSEEEQKQILTSLQSMNAIKIDGVQPVLSRLAALFGKERTDWVQIDFSWWNPENSVSGRFEQIKQAIFSEQIVEFDYSGMNGECDRRIVEPVKLVFKGADWYLLAFCRLRQDFRFFKLSRMEHVDVQTETFIPKTPPDFEDSGKREAYGKRVQVEVRIAPEMAYRVYDEFSSTQRKRLEDGSFLVSFEMVENDWMYGYFLAYGPYLEVLNPAGVRREFCRRLKKIMQIYNI</sequence>
<dbReference type="EMBL" id="JAHQCW010000006">
    <property type="protein sequence ID" value="MBU9736031.1"/>
    <property type="molecule type" value="Genomic_DNA"/>
</dbReference>
<keyword evidence="1" id="KW-0805">Transcription regulation</keyword>
<dbReference type="InterPro" id="IPR028349">
    <property type="entry name" value="PafC-like"/>
</dbReference>
<gene>
    <name evidence="4" type="ORF">KTH89_05735</name>
</gene>
<evidence type="ECO:0000259" key="3">
    <source>
        <dbReference type="PROSITE" id="PS51000"/>
    </source>
</evidence>
<evidence type="ECO:0000313" key="4">
    <source>
        <dbReference type="EMBL" id="MBU9736031.1"/>
    </source>
</evidence>
<organism evidence="4 5">
    <name type="scientific">Diplocloster agilis</name>
    <dbReference type="NCBI Taxonomy" id="2850323"/>
    <lineage>
        <taxon>Bacteria</taxon>
        <taxon>Bacillati</taxon>
        <taxon>Bacillota</taxon>
        <taxon>Clostridia</taxon>
        <taxon>Lachnospirales</taxon>
        <taxon>Lachnospiraceae</taxon>
        <taxon>Diplocloster</taxon>
    </lineage>
</organism>
<comment type="caution">
    <text evidence="4">The sequence shown here is derived from an EMBL/GenBank/DDBJ whole genome shotgun (WGS) entry which is preliminary data.</text>
</comment>
<dbReference type="InterPro" id="IPR036390">
    <property type="entry name" value="WH_DNA-bd_sf"/>
</dbReference>
<protein>
    <submittedName>
        <fullName evidence="4">YafY family transcriptional regulator</fullName>
    </submittedName>
</protein>
<evidence type="ECO:0000256" key="1">
    <source>
        <dbReference type="ARBA" id="ARBA00023015"/>
    </source>
</evidence>
<dbReference type="PANTHER" id="PTHR34580:SF1">
    <property type="entry name" value="PROTEIN PAFC"/>
    <property type="match status" value="1"/>
</dbReference>
<dbReference type="PROSITE" id="PS52050">
    <property type="entry name" value="WYL"/>
    <property type="match status" value="1"/>
</dbReference>